<gene>
    <name evidence="1" type="ORF">METZ01_LOCUS201672</name>
</gene>
<dbReference type="GO" id="GO:0003918">
    <property type="term" value="F:DNA topoisomerase type II (double strand cut, ATP-hydrolyzing) activity"/>
    <property type="evidence" value="ECO:0007669"/>
    <property type="project" value="InterPro"/>
</dbReference>
<feature type="non-terminal residue" evidence="1">
    <location>
        <position position="37"/>
    </location>
</feature>
<reference evidence="1" key="1">
    <citation type="submission" date="2018-05" db="EMBL/GenBank/DDBJ databases">
        <authorList>
            <person name="Lanie J.A."/>
            <person name="Ng W.-L."/>
            <person name="Kazmierczak K.M."/>
            <person name="Andrzejewski T.M."/>
            <person name="Davidsen T.M."/>
            <person name="Wayne K.J."/>
            <person name="Tettelin H."/>
            <person name="Glass J.I."/>
            <person name="Rusch D."/>
            <person name="Podicherti R."/>
            <person name="Tsui H.-C.T."/>
            <person name="Winkler M.E."/>
        </authorList>
    </citation>
    <scope>NUCLEOTIDE SEQUENCE</scope>
</reference>
<dbReference type="GO" id="GO:0005524">
    <property type="term" value="F:ATP binding"/>
    <property type="evidence" value="ECO:0007669"/>
    <property type="project" value="InterPro"/>
</dbReference>
<organism evidence="1">
    <name type="scientific">marine metagenome</name>
    <dbReference type="NCBI Taxonomy" id="408172"/>
    <lineage>
        <taxon>unclassified sequences</taxon>
        <taxon>metagenomes</taxon>
        <taxon>ecological metagenomes</taxon>
    </lineage>
</organism>
<dbReference type="InterPro" id="IPR013758">
    <property type="entry name" value="Topo_IIA_A/C_ab"/>
</dbReference>
<accession>A0A382EDM8</accession>
<dbReference type="Gene3D" id="3.90.199.10">
    <property type="entry name" value="Topoisomerase II, domain 5"/>
    <property type="match status" value="1"/>
</dbReference>
<dbReference type="GO" id="GO:0006265">
    <property type="term" value="P:DNA topological change"/>
    <property type="evidence" value="ECO:0007669"/>
    <property type="project" value="InterPro"/>
</dbReference>
<dbReference type="EMBL" id="UINC01043995">
    <property type="protein sequence ID" value="SVB48818.1"/>
    <property type="molecule type" value="Genomic_DNA"/>
</dbReference>
<dbReference type="GO" id="GO:0003677">
    <property type="term" value="F:DNA binding"/>
    <property type="evidence" value="ECO:0007669"/>
    <property type="project" value="InterPro"/>
</dbReference>
<proteinExistence type="predicted"/>
<sequence length="37" mass="4049">MDSNKSLISGNISEIMQSAYIDYSMSVIVSLALPDVR</sequence>
<evidence type="ECO:0000313" key="1">
    <source>
        <dbReference type="EMBL" id="SVB48818.1"/>
    </source>
</evidence>
<protein>
    <submittedName>
        <fullName evidence="1">Uncharacterized protein</fullName>
    </submittedName>
</protein>
<dbReference type="AlphaFoldDB" id="A0A382EDM8"/>
<name>A0A382EDM8_9ZZZZ</name>